<dbReference type="GO" id="GO:0016491">
    <property type="term" value="F:oxidoreductase activity"/>
    <property type="evidence" value="ECO:0007669"/>
    <property type="project" value="UniProtKB-KW"/>
</dbReference>
<keyword evidence="1" id="KW-0560">Oxidoreductase</keyword>
<sequence length="336" mass="36764">MKFTFGEFLRQQFTRLPEVSTFAVDLTGKVVIVTGANVGLGYETAKHLARMNPAKLILACRTAQTGEKAAAEISHDTGCSTVVCWQLDISDPASVKAFAERFEREGGGKLDILVENAGVNLFAFKLTASGWERTIATNHLGTAHLALRMLPFLLKAETPRLVIVASDVHYWVSDPEEADTEGVLQRLNDEKQKGKFYALGSRYFVSKLFNVLFTRAFSAHLPLGTPLTVNAVNPGLCSSSLIRELNPFIRIPIVGVTSVLARSTEVGSRNFVYAAVSRELDGKTGEFLQSCKVDEPSDFVISERGASASKRLWADTLAILTEFDDQIPATVNAYLK</sequence>
<gene>
    <name evidence="2" type="ORF">CALVIDRAFT_538936</name>
</gene>
<accession>A0A167KBR4</accession>
<reference evidence="2 3" key="1">
    <citation type="journal article" date="2016" name="Mol. Biol. Evol.">
        <title>Comparative Genomics of Early-Diverging Mushroom-Forming Fungi Provides Insights into the Origins of Lignocellulose Decay Capabilities.</title>
        <authorList>
            <person name="Nagy L.G."/>
            <person name="Riley R."/>
            <person name="Tritt A."/>
            <person name="Adam C."/>
            <person name="Daum C."/>
            <person name="Floudas D."/>
            <person name="Sun H."/>
            <person name="Yadav J.S."/>
            <person name="Pangilinan J."/>
            <person name="Larsson K.H."/>
            <person name="Matsuura K."/>
            <person name="Barry K."/>
            <person name="Labutti K."/>
            <person name="Kuo R."/>
            <person name="Ohm R.A."/>
            <person name="Bhattacharya S.S."/>
            <person name="Shirouzu T."/>
            <person name="Yoshinaga Y."/>
            <person name="Martin F.M."/>
            <person name="Grigoriev I.V."/>
            <person name="Hibbett D.S."/>
        </authorList>
    </citation>
    <scope>NUCLEOTIDE SEQUENCE [LARGE SCALE GENOMIC DNA]</scope>
    <source>
        <strain evidence="2 3">TUFC12733</strain>
    </source>
</reference>
<dbReference type="PRINTS" id="PR00081">
    <property type="entry name" value="GDHRDH"/>
</dbReference>
<name>A0A167KBR4_CALVF</name>
<organism evidence="2 3">
    <name type="scientific">Calocera viscosa (strain TUFC12733)</name>
    <dbReference type="NCBI Taxonomy" id="1330018"/>
    <lineage>
        <taxon>Eukaryota</taxon>
        <taxon>Fungi</taxon>
        <taxon>Dikarya</taxon>
        <taxon>Basidiomycota</taxon>
        <taxon>Agaricomycotina</taxon>
        <taxon>Dacrymycetes</taxon>
        <taxon>Dacrymycetales</taxon>
        <taxon>Dacrymycetaceae</taxon>
        <taxon>Calocera</taxon>
    </lineage>
</organism>
<dbReference type="Pfam" id="PF00106">
    <property type="entry name" value="adh_short"/>
    <property type="match status" value="1"/>
</dbReference>
<evidence type="ECO:0000256" key="1">
    <source>
        <dbReference type="ARBA" id="ARBA00023002"/>
    </source>
</evidence>
<protein>
    <submittedName>
        <fullName evidence="2">NAD(P)-binding protein</fullName>
    </submittedName>
</protein>
<dbReference type="InterPro" id="IPR036291">
    <property type="entry name" value="NAD(P)-bd_dom_sf"/>
</dbReference>
<dbReference type="PANTHER" id="PTHR43157">
    <property type="entry name" value="PHOSPHATIDYLINOSITOL-GLYCAN BIOSYNTHESIS CLASS F PROTEIN-RELATED"/>
    <property type="match status" value="1"/>
</dbReference>
<evidence type="ECO:0000313" key="2">
    <source>
        <dbReference type="EMBL" id="KZO94478.1"/>
    </source>
</evidence>
<keyword evidence="3" id="KW-1185">Reference proteome</keyword>
<dbReference type="OrthoDB" id="542013at2759"/>
<dbReference type="STRING" id="1330018.A0A167KBR4"/>
<dbReference type="PANTHER" id="PTHR43157:SF31">
    <property type="entry name" value="PHOSPHATIDYLINOSITOL-GLYCAN BIOSYNTHESIS CLASS F PROTEIN"/>
    <property type="match status" value="1"/>
</dbReference>
<evidence type="ECO:0000313" key="3">
    <source>
        <dbReference type="Proteomes" id="UP000076738"/>
    </source>
</evidence>
<dbReference type="EMBL" id="KV417294">
    <property type="protein sequence ID" value="KZO94478.1"/>
    <property type="molecule type" value="Genomic_DNA"/>
</dbReference>
<proteinExistence type="predicted"/>
<dbReference type="InterPro" id="IPR002347">
    <property type="entry name" value="SDR_fam"/>
</dbReference>
<dbReference type="SUPFAM" id="SSF51735">
    <property type="entry name" value="NAD(P)-binding Rossmann-fold domains"/>
    <property type="match status" value="1"/>
</dbReference>
<dbReference type="Gene3D" id="3.40.50.720">
    <property type="entry name" value="NAD(P)-binding Rossmann-like Domain"/>
    <property type="match status" value="1"/>
</dbReference>
<dbReference type="Proteomes" id="UP000076738">
    <property type="component" value="Unassembled WGS sequence"/>
</dbReference>
<dbReference type="AlphaFoldDB" id="A0A167KBR4"/>